<keyword evidence="6" id="KW-1185">Reference proteome</keyword>
<dbReference type="Proteomes" id="UP000507470">
    <property type="component" value="Unassembled WGS sequence"/>
</dbReference>
<feature type="repeat" description="ANK" evidence="4">
    <location>
        <begin position="167"/>
        <end position="199"/>
    </location>
</feature>
<dbReference type="SUPFAM" id="SSF48403">
    <property type="entry name" value="Ankyrin repeat"/>
    <property type="match status" value="1"/>
</dbReference>
<dbReference type="Gene3D" id="3.20.20.80">
    <property type="entry name" value="Glycosidases"/>
    <property type="match status" value="2"/>
</dbReference>
<reference evidence="5 6" key="1">
    <citation type="submission" date="2020-06" db="EMBL/GenBank/DDBJ databases">
        <authorList>
            <person name="Li R."/>
            <person name="Bekaert M."/>
        </authorList>
    </citation>
    <scope>NUCLEOTIDE SEQUENCE [LARGE SCALE GENOMIC DNA]</scope>
    <source>
        <strain evidence="6">wild</strain>
    </source>
</reference>
<gene>
    <name evidence="5" type="ORF">MCOR_29114</name>
</gene>
<dbReference type="GO" id="GO:0016787">
    <property type="term" value="F:hydrolase activity"/>
    <property type="evidence" value="ECO:0007669"/>
    <property type="project" value="UniProtKB-KW"/>
</dbReference>
<dbReference type="Gene3D" id="1.25.40.20">
    <property type="entry name" value="Ankyrin repeat-containing domain"/>
    <property type="match status" value="2"/>
</dbReference>
<dbReference type="PANTHER" id="PTHR24171:SF11">
    <property type="entry name" value="26S PROTEASOME NON-ATPASE REGULATORY SUBUNIT 10"/>
    <property type="match status" value="1"/>
</dbReference>
<name>A0A6J8CGF4_MYTCO</name>
<accession>A0A6J8CGF4</accession>
<dbReference type="SUPFAM" id="SSF55545">
    <property type="entry name" value="beta-N-acetylhexosaminidase-like domain"/>
    <property type="match status" value="1"/>
</dbReference>
<dbReference type="EMBL" id="CACVKT020005281">
    <property type="protein sequence ID" value="CAC5394359.1"/>
    <property type="molecule type" value="Genomic_DNA"/>
</dbReference>
<evidence type="ECO:0000256" key="3">
    <source>
        <dbReference type="ARBA" id="ARBA00023043"/>
    </source>
</evidence>
<dbReference type="InterPro" id="IPR029018">
    <property type="entry name" value="Hex-like_dom2"/>
</dbReference>
<evidence type="ECO:0000313" key="5">
    <source>
        <dbReference type="EMBL" id="CAC5394359.1"/>
    </source>
</evidence>
<evidence type="ECO:0000313" key="6">
    <source>
        <dbReference type="Proteomes" id="UP000507470"/>
    </source>
</evidence>
<keyword evidence="1" id="KW-0677">Repeat</keyword>
<dbReference type="InterPro" id="IPR017853">
    <property type="entry name" value="GH"/>
</dbReference>
<dbReference type="SMART" id="SM00248">
    <property type="entry name" value="ANK"/>
    <property type="match status" value="5"/>
</dbReference>
<sequence length="920" mass="101629">MTEKSEIIQQLHIAVENDRTDILRAFISTIEQNDDHHQLISNVLNNCYHDDGTLLHVASKLGKIDVVRTLLSSGSDPGIHNSYGKTAVDLAATHNITKVFNEELLQAAAQSNVGRICQLLAAGVDVNLYDSEESKSTPLHWAASFANRDIIQCLCARGADVNQINSQGYTPLHDAIKRGDVEVITELLAYGADSSVNVKAGKDEGKSCKDLAGTRKEIIHALDNPPPLINIEEEFDLGKLSLKSDIGAGTETIEMNGTAANGSEPGSPELKTPVFMKTVSFDDMIQPPHPVVTEEKLSLLWPQPQSMLQQETKPFVIRHHLPVYVSGGPAENSIQVMKILKMRKPSFTSLGLDLSINLLSSLSDTRVPHLQCHVNNRLCPGHGLYKLTISQGQIKMLCSDYSSLHCAISTVYQLMSLYKDNEEIIIPGLLIDDWPDLHYRGVLFDASQGRLPNFETLKRVIDTLVGLKINMVQLFCRFLKTQGWQLGYSKSEIMDLVDHCTDLGIQLVPVLEVAPQVQFDELDDIYSTIEDFMTCFTDSQFVSLGPRLSSFVIDTENNVLDVTDAVKLLPLHHNQILNICGYPLHGMDSELLIHLPPDVVISEYGIQADYDFQRFCSPLSSHGISYIMCPGTSAWNSLAGCPEAAINNIFSAVKCGDAHGALGAIVCNWSGKGHLTHLPFAWPGILVLAGLAWNSDCHQDYLYGNLGELLNRHIFKDTSNTIGHVIVELGRAETYLIRCCRGQAGGDSHKLPDEHGSTLFQFFFNPDAVPIEHLTPEALQRSVRHLKKCQQEVLKINMTCEDGEQIKKELSLTCDLMIFSARICKSLLLAGKNPMVGHAGYAVVNLGVSNLPATVKTDLANRLLELMEPYKEVWHKRYVVNVGLTESVGRLQNVFKLLVPGSDSEGLMTQQSHDDQVQHV</sequence>
<keyword evidence="3 4" id="KW-0040">ANK repeat</keyword>
<dbReference type="InterPro" id="IPR002110">
    <property type="entry name" value="Ankyrin_rpt"/>
</dbReference>
<keyword evidence="2" id="KW-0378">Hydrolase</keyword>
<evidence type="ECO:0000256" key="1">
    <source>
        <dbReference type="ARBA" id="ARBA00022737"/>
    </source>
</evidence>
<dbReference type="Pfam" id="PF12796">
    <property type="entry name" value="Ank_2"/>
    <property type="match status" value="2"/>
</dbReference>
<dbReference type="PROSITE" id="PS50297">
    <property type="entry name" value="ANK_REP_REGION"/>
    <property type="match status" value="3"/>
</dbReference>
<proteinExistence type="predicted"/>
<dbReference type="Gene3D" id="3.30.379.10">
    <property type="entry name" value="Chitobiase/beta-hexosaminidase domain 2-like"/>
    <property type="match status" value="1"/>
</dbReference>
<dbReference type="AlphaFoldDB" id="A0A6J8CGF4"/>
<dbReference type="PANTHER" id="PTHR24171">
    <property type="entry name" value="ANKYRIN REPEAT DOMAIN-CONTAINING PROTEIN 39-RELATED"/>
    <property type="match status" value="1"/>
</dbReference>
<feature type="repeat" description="ANK" evidence="4">
    <location>
        <begin position="134"/>
        <end position="166"/>
    </location>
</feature>
<dbReference type="SUPFAM" id="SSF51445">
    <property type="entry name" value="(Trans)glycosidases"/>
    <property type="match status" value="1"/>
</dbReference>
<protein>
    <submittedName>
        <fullName evidence="5">Uncharacterized protein</fullName>
    </submittedName>
</protein>
<evidence type="ECO:0000256" key="4">
    <source>
        <dbReference type="PROSITE-ProRule" id="PRU00023"/>
    </source>
</evidence>
<dbReference type="PROSITE" id="PS50088">
    <property type="entry name" value="ANK_REPEAT"/>
    <property type="match status" value="3"/>
</dbReference>
<evidence type="ECO:0000256" key="2">
    <source>
        <dbReference type="ARBA" id="ARBA00022801"/>
    </source>
</evidence>
<feature type="repeat" description="ANK" evidence="4">
    <location>
        <begin position="50"/>
        <end position="82"/>
    </location>
</feature>
<organism evidence="5 6">
    <name type="scientific">Mytilus coruscus</name>
    <name type="common">Sea mussel</name>
    <dbReference type="NCBI Taxonomy" id="42192"/>
    <lineage>
        <taxon>Eukaryota</taxon>
        <taxon>Metazoa</taxon>
        <taxon>Spiralia</taxon>
        <taxon>Lophotrochozoa</taxon>
        <taxon>Mollusca</taxon>
        <taxon>Bivalvia</taxon>
        <taxon>Autobranchia</taxon>
        <taxon>Pteriomorphia</taxon>
        <taxon>Mytilida</taxon>
        <taxon>Mytiloidea</taxon>
        <taxon>Mytilidae</taxon>
        <taxon>Mytilinae</taxon>
        <taxon>Mytilus</taxon>
    </lineage>
</organism>
<dbReference type="OrthoDB" id="5806726at2759"/>
<dbReference type="InterPro" id="IPR036770">
    <property type="entry name" value="Ankyrin_rpt-contain_sf"/>
</dbReference>